<dbReference type="InParanoid" id="A0A067LSI1"/>
<evidence type="ECO:0000313" key="2">
    <source>
        <dbReference type="Proteomes" id="UP000027195"/>
    </source>
</evidence>
<gene>
    <name evidence="1" type="ORF">BOTBODRAFT_39763</name>
</gene>
<name>A0A067LSI1_BOTB1</name>
<reference evidence="2" key="1">
    <citation type="journal article" date="2014" name="Proc. Natl. Acad. Sci. U.S.A.">
        <title>Extensive sampling of basidiomycete genomes demonstrates inadequacy of the white-rot/brown-rot paradigm for wood decay fungi.</title>
        <authorList>
            <person name="Riley R."/>
            <person name="Salamov A.A."/>
            <person name="Brown D.W."/>
            <person name="Nagy L.G."/>
            <person name="Floudas D."/>
            <person name="Held B.W."/>
            <person name="Levasseur A."/>
            <person name="Lombard V."/>
            <person name="Morin E."/>
            <person name="Otillar R."/>
            <person name="Lindquist E.A."/>
            <person name="Sun H."/>
            <person name="LaButti K.M."/>
            <person name="Schmutz J."/>
            <person name="Jabbour D."/>
            <person name="Luo H."/>
            <person name="Baker S.E."/>
            <person name="Pisabarro A.G."/>
            <person name="Walton J.D."/>
            <person name="Blanchette R.A."/>
            <person name="Henrissat B."/>
            <person name="Martin F."/>
            <person name="Cullen D."/>
            <person name="Hibbett D.S."/>
            <person name="Grigoriev I.V."/>
        </authorList>
    </citation>
    <scope>NUCLEOTIDE SEQUENCE [LARGE SCALE GENOMIC DNA]</scope>
    <source>
        <strain evidence="2">FD-172 SS1</strain>
    </source>
</reference>
<sequence>MELKGPIAELYGYHKLSSRLPRRRLKLLLSLARLSYSMPQPHVPRKHLLVCRYLFFARKRHRCACRHTSLQRWCLPTSVLIYPSLYSDRAAR</sequence>
<organism evidence="1 2">
    <name type="scientific">Botryobasidium botryosum (strain FD-172 SS1)</name>
    <dbReference type="NCBI Taxonomy" id="930990"/>
    <lineage>
        <taxon>Eukaryota</taxon>
        <taxon>Fungi</taxon>
        <taxon>Dikarya</taxon>
        <taxon>Basidiomycota</taxon>
        <taxon>Agaricomycotina</taxon>
        <taxon>Agaricomycetes</taxon>
        <taxon>Cantharellales</taxon>
        <taxon>Botryobasidiaceae</taxon>
        <taxon>Botryobasidium</taxon>
    </lineage>
</organism>
<dbReference type="HOGENOM" id="CLU_2412975_0_0_1"/>
<protein>
    <submittedName>
        <fullName evidence="1">Uncharacterized protein</fullName>
    </submittedName>
</protein>
<dbReference type="EMBL" id="KL198149">
    <property type="protein sequence ID" value="KDQ06208.1"/>
    <property type="molecule type" value="Genomic_DNA"/>
</dbReference>
<dbReference type="Proteomes" id="UP000027195">
    <property type="component" value="Unassembled WGS sequence"/>
</dbReference>
<dbReference type="AlphaFoldDB" id="A0A067LSI1"/>
<proteinExistence type="predicted"/>
<evidence type="ECO:0000313" key="1">
    <source>
        <dbReference type="EMBL" id="KDQ06208.1"/>
    </source>
</evidence>
<accession>A0A067LSI1</accession>
<keyword evidence="2" id="KW-1185">Reference proteome</keyword>